<dbReference type="STRING" id="39966.A0A369K269"/>
<feature type="region of interest" description="Disordered" evidence="1">
    <location>
        <begin position="1"/>
        <end position="209"/>
    </location>
</feature>
<comment type="caution">
    <text evidence="2">The sequence shown here is derived from an EMBL/GenBank/DDBJ whole genome shotgun (WGS) entry which is preliminary data.</text>
</comment>
<feature type="compositionally biased region" description="Acidic residues" evidence="1">
    <location>
        <begin position="80"/>
        <end position="98"/>
    </location>
</feature>
<feature type="compositionally biased region" description="Pro residues" evidence="1">
    <location>
        <begin position="272"/>
        <end position="287"/>
    </location>
</feature>
<feature type="compositionally biased region" description="Basic residues" evidence="1">
    <location>
        <begin position="192"/>
        <end position="209"/>
    </location>
</feature>
<dbReference type="EMBL" id="LUEZ02000010">
    <property type="protein sequence ID" value="RDB28731.1"/>
    <property type="molecule type" value="Genomic_DNA"/>
</dbReference>
<feature type="region of interest" description="Disordered" evidence="1">
    <location>
        <begin position="364"/>
        <end position="425"/>
    </location>
</feature>
<dbReference type="AlphaFoldDB" id="A0A369K269"/>
<proteinExistence type="predicted"/>
<dbReference type="OrthoDB" id="3229208at2759"/>
<evidence type="ECO:0000256" key="1">
    <source>
        <dbReference type="SAM" id="MobiDB-lite"/>
    </source>
</evidence>
<keyword evidence="3" id="KW-1185">Reference proteome</keyword>
<sequence length="425" mass="45961">MFRASPWVTYEPTTAQDQLSDSHSMDHDVDMDAPQISTLREEETPPPQPASKSGTRRKKAAPKVPPAWTQPRRRETHTDEEYDEVEEEEDQLIDDNDDEMMKPVPPAMLPPSGRSDASSKRRTGIKRKPRKTEKRVAEDERKAQEKSATLSLAPPTMTWFEATPSENPEEPGSADIRQISIGGAEELSKASTPKKTRKPAAPRTKKVPPKVKTVLPILADDTGVVSEGYTGTAASSPVTVQFETNSPEPEATGSLASVPPIEETNLENVPLPQYPLPTKPFPVQPPPKIPTGFAPVLPLDRSNKKVRHWRVAQREIRGIAGGRWFTRAWVGSKDSEYAAYLKGGEDKTPTVAVPRLLGMSISAPAGKKGKAKAVSSLAASAAPSRSGSSIPDVPSASVRAPTKMRTIIAPPSEAGDSDMAAPPES</sequence>
<feature type="compositionally biased region" description="Low complexity" evidence="1">
    <location>
        <begin position="364"/>
        <end position="389"/>
    </location>
</feature>
<feature type="compositionally biased region" description="Polar residues" evidence="1">
    <location>
        <begin position="232"/>
        <end position="247"/>
    </location>
</feature>
<feature type="compositionally biased region" description="Basic residues" evidence="1">
    <location>
        <begin position="120"/>
        <end position="133"/>
    </location>
</feature>
<reference evidence="2" key="1">
    <citation type="submission" date="2018-04" db="EMBL/GenBank/DDBJ databases">
        <title>Whole genome sequencing of Hypsizygus marmoreus.</title>
        <authorList>
            <person name="Choi I.-G."/>
            <person name="Min B."/>
            <person name="Kim J.-G."/>
            <person name="Kim S."/>
            <person name="Oh Y.-L."/>
            <person name="Kong W.-S."/>
            <person name="Park H."/>
            <person name="Jeong J."/>
            <person name="Song E.-S."/>
        </authorList>
    </citation>
    <scope>NUCLEOTIDE SEQUENCE [LARGE SCALE GENOMIC DNA]</scope>
    <source>
        <strain evidence="2">51987-8</strain>
    </source>
</reference>
<evidence type="ECO:0000313" key="3">
    <source>
        <dbReference type="Proteomes" id="UP000076154"/>
    </source>
</evidence>
<accession>A0A369K269</accession>
<feature type="compositionally biased region" description="Basic and acidic residues" evidence="1">
    <location>
        <begin position="134"/>
        <end position="145"/>
    </location>
</feature>
<evidence type="ECO:0000313" key="2">
    <source>
        <dbReference type="EMBL" id="RDB28731.1"/>
    </source>
</evidence>
<gene>
    <name evidence="2" type="ORF">Hypma_016052</name>
</gene>
<organism evidence="2 3">
    <name type="scientific">Hypsizygus marmoreus</name>
    <name type="common">White beech mushroom</name>
    <name type="synonym">Agaricus marmoreus</name>
    <dbReference type="NCBI Taxonomy" id="39966"/>
    <lineage>
        <taxon>Eukaryota</taxon>
        <taxon>Fungi</taxon>
        <taxon>Dikarya</taxon>
        <taxon>Basidiomycota</taxon>
        <taxon>Agaricomycotina</taxon>
        <taxon>Agaricomycetes</taxon>
        <taxon>Agaricomycetidae</taxon>
        <taxon>Agaricales</taxon>
        <taxon>Tricholomatineae</taxon>
        <taxon>Lyophyllaceae</taxon>
        <taxon>Hypsizygus</taxon>
    </lineage>
</organism>
<name>A0A369K269_HYPMA</name>
<dbReference type="InParanoid" id="A0A369K269"/>
<feature type="region of interest" description="Disordered" evidence="1">
    <location>
        <begin position="230"/>
        <end position="287"/>
    </location>
</feature>
<dbReference type="Proteomes" id="UP000076154">
    <property type="component" value="Unassembled WGS sequence"/>
</dbReference>
<protein>
    <submittedName>
        <fullName evidence="2">Uncharacterized protein</fullName>
    </submittedName>
</protein>